<organism evidence="2 3">
    <name type="scientific">Sphaerisporangium flaviroseum</name>
    <dbReference type="NCBI Taxonomy" id="509199"/>
    <lineage>
        <taxon>Bacteria</taxon>
        <taxon>Bacillati</taxon>
        <taxon>Actinomycetota</taxon>
        <taxon>Actinomycetes</taxon>
        <taxon>Streptosporangiales</taxon>
        <taxon>Streptosporangiaceae</taxon>
        <taxon>Sphaerisporangium</taxon>
    </lineage>
</organism>
<accession>A0ABP7IMC2</accession>
<proteinExistence type="predicted"/>
<evidence type="ECO:0000313" key="2">
    <source>
        <dbReference type="EMBL" id="GAA3821882.1"/>
    </source>
</evidence>
<evidence type="ECO:0000313" key="3">
    <source>
        <dbReference type="Proteomes" id="UP001500888"/>
    </source>
</evidence>
<dbReference type="Pfam" id="PF01636">
    <property type="entry name" value="APH"/>
    <property type="match status" value="1"/>
</dbReference>
<sequence length="179" mass="19695">MVRLRGVIEEIRALLARHLPGREVRSITKLGEGVDNVAYEVDRELIVRGSKETDPAARAETTRREADLLAAVARLSPLPVPEPHLLVDVRASAITGVIDWTDAAITDPACDLALIYRDLGPEVFELTLAGYDGRFDDAGRERAAFYARCSLLEDLAYGLVGGASRYRHSALAHLTRTFR</sequence>
<comment type="caution">
    <text evidence="2">The sequence shown here is derived from an EMBL/GenBank/DDBJ whole genome shotgun (WGS) entry which is preliminary data.</text>
</comment>
<dbReference type="Proteomes" id="UP001500888">
    <property type="component" value="Unassembled WGS sequence"/>
</dbReference>
<reference evidence="3" key="1">
    <citation type="journal article" date="2019" name="Int. J. Syst. Evol. Microbiol.">
        <title>The Global Catalogue of Microorganisms (GCM) 10K type strain sequencing project: providing services to taxonomists for standard genome sequencing and annotation.</title>
        <authorList>
            <consortium name="The Broad Institute Genomics Platform"/>
            <consortium name="The Broad Institute Genome Sequencing Center for Infectious Disease"/>
            <person name="Wu L."/>
            <person name="Ma J."/>
        </authorList>
    </citation>
    <scope>NUCLEOTIDE SEQUENCE [LARGE SCALE GENOMIC DNA]</scope>
    <source>
        <strain evidence="3">JCM 16908</strain>
    </source>
</reference>
<feature type="domain" description="Aminoglycoside phosphotransferase" evidence="1">
    <location>
        <begin position="83"/>
        <end position="146"/>
    </location>
</feature>
<protein>
    <recommendedName>
        <fullName evidence="1">Aminoglycoside phosphotransferase domain-containing protein</fullName>
    </recommendedName>
</protein>
<name>A0ABP7IMC2_9ACTN</name>
<keyword evidence="3" id="KW-1185">Reference proteome</keyword>
<dbReference type="InterPro" id="IPR011009">
    <property type="entry name" value="Kinase-like_dom_sf"/>
</dbReference>
<evidence type="ECO:0000259" key="1">
    <source>
        <dbReference type="Pfam" id="PF01636"/>
    </source>
</evidence>
<dbReference type="EMBL" id="BAAAZR010000017">
    <property type="protein sequence ID" value="GAA3821882.1"/>
    <property type="molecule type" value="Genomic_DNA"/>
</dbReference>
<gene>
    <name evidence="2" type="ORF">GCM10022226_47770</name>
</gene>
<dbReference type="Gene3D" id="3.90.1200.10">
    <property type="match status" value="1"/>
</dbReference>
<dbReference type="SUPFAM" id="SSF56112">
    <property type="entry name" value="Protein kinase-like (PK-like)"/>
    <property type="match status" value="1"/>
</dbReference>
<dbReference type="InterPro" id="IPR002575">
    <property type="entry name" value="Aminoglycoside_PTrfase"/>
</dbReference>